<name>A0A0D0CKK8_9AGAR</name>
<evidence type="ECO:0000313" key="2">
    <source>
        <dbReference type="Proteomes" id="UP000053593"/>
    </source>
</evidence>
<dbReference type="HOGENOM" id="CLU_018544_12_1_1"/>
<dbReference type="AlphaFoldDB" id="A0A0D0CKK8"/>
<protein>
    <recommendedName>
        <fullName evidence="3">F-box domain-containing protein</fullName>
    </recommendedName>
</protein>
<evidence type="ECO:0008006" key="3">
    <source>
        <dbReference type="Google" id="ProtNLM"/>
    </source>
</evidence>
<evidence type="ECO:0000313" key="1">
    <source>
        <dbReference type="EMBL" id="KIK63434.1"/>
    </source>
</evidence>
<proteinExistence type="predicted"/>
<gene>
    <name evidence="1" type="ORF">GYMLUDRAFT_41119</name>
</gene>
<dbReference type="Proteomes" id="UP000053593">
    <property type="component" value="Unassembled WGS sequence"/>
</dbReference>
<dbReference type="OrthoDB" id="2953888at2759"/>
<reference evidence="1 2" key="1">
    <citation type="submission" date="2014-04" db="EMBL/GenBank/DDBJ databases">
        <title>Evolutionary Origins and Diversification of the Mycorrhizal Mutualists.</title>
        <authorList>
            <consortium name="DOE Joint Genome Institute"/>
            <consortium name="Mycorrhizal Genomics Consortium"/>
            <person name="Kohler A."/>
            <person name="Kuo A."/>
            <person name="Nagy L.G."/>
            <person name="Floudas D."/>
            <person name="Copeland A."/>
            <person name="Barry K.W."/>
            <person name="Cichocki N."/>
            <person name="Veneault-Fourrey C."/>
            <person name="LaButti K."/>
            <person name="Lindquist E.A."/>
            <person name="Lipzen A."/>
            <person name="Lundell T."/>
            <person name="Morin E."/>
            <person name="Murat C."/>
            <person name="Riley R."/>
            <person name="Ohm R."/>
            <person name="Sun H."/>
            <person name="Tunlid A."/>
            <person name="Henrissat B."/>
            <person name="Grigoriev I.V."/>
            <person name="Hibbett D.S."/>
            <person name="Martin F."/>
        </authorList>
    </citation>
    <scope>NUCLEOTIDE SEQUENCE [LARGE SCALE GENOMIC DNA]</scope>
    <source>
        <strain evidence="1 2">FD-317 M1</strain>
    </source>
</reference>
<organism evidence="1 2">
    <name type="scientific">Collybiopsis luxurians FD-317 M1</name>
    <dbReference type="NCBI Taxonomy" id="944289"/>
    <lineage>
        <taxon>Eukaryota</taxon>
        <taxon>Fungi</taxon>
        <taxon>Dikarya</taxon>
        <taxon>Basidiomycota</taxon>
        <taxon>Agaricomycotina</taxon>
        <taxon>Agaricomycetes</taxon>
        <taxon>Agaricomycetidae</taxon>
        <taxon>Agaricales</taxon>
        <taxon>Marasmiineae</taxon>
        <taxon>Omphalotaceae</taxon>
        <taxon>Collybiopsis</taxon>
        <taxon>Collybiopsis luxurians</taxon>
    </lineage>
</organism>
<dbReference type="Gene3D" id="1.20.1280.50">
    <property type="match status" value="1"/>
</dbReference>
<dbReference type="EMBL" id="KN834764">
    <property type="protein sequence ID" value="KIK63434.1"/>
    <property type="molecule type" value="Genomic_DNA"/>
</dbReference>
<keyword evidence="2" id="KW-1185">Reference proteome</keyword>
<accession>A0A0D0CKK8</accession>
<sequence length="538" mass="61442">MRLCSRCGENVSESCLELDFTSLHAKLRSEYGPASVQLDEVHRILGNLHQDLKVLESASLEIETHRSCILEYGAQIQSLLAPVRKIPNEILQQIFDECCDMNYFVVSKPSPTSVRSLRRKPAMAISSVCSRWRTIAFSMPQMWTGISLEWNWDAKDDMDDFDKLEHQNLFFPLTTFLGRSLELPLVLDFVLKATPKFPNNSLHPFMAQLERQTYRWQSLSFHSERFNLKNLFSRYEFPHLPLLNNLGPIDDFVTIHSIGKDVVPRLNSLGVEFFFPDAVEFPKFPFTQILHLELREVGDCQVVGPPEDPQFVTFPSMRSLTVRLGKTNPVNLFRSIFSFLRAPLLGTLHLEASNSRWTPGSWSNIGPFLTFVQRSSCPLTTLSIKSIPLSDSDLVHLVRLVPTLHYLTVTETDLVVEDSSITDRFIESLHASRTSLLRPQAEPLVPRLRSLTLETRTSGIYPHIVVDMVCSRWIPSAISYASGKPYPTEVVPHPVDCLREFILRIWNPEHKDLPEYIEKPLESLERCGMRLHVGAKGD</sequence>